<feature type="transmembrane region" description="Helical" evidence="6">
    <location>
        <begin position="22"/>
        <end position="45"/>
    </location>
</feature>
<name>A0A1M5ZHR7_9GAMM</name>
<dbReference type="Pfam" id="PF03899">
    <property type="entry name" value="ATP-synt_I"/>
    <property type="match status" value="1"/>
</dbReference>
<organism evidence="7 8">
    <name type="scientific">Ferrimonas marina</name>
    <dbReference type="NCBI Taxonomy" id="299255"/>
    <lineage>
        <taxon>Bacteria</taxon>
        <taxon>Pseudomonadati</taxon>
        <taxon>Pseudomonadota</taxon>
        <taxon>Gammaproteobacteria</taxon>
        <taxon>Alteromonadales</taxon>
        <taxon>Ferrimonadaceae</taxon>
        <taxon>Ferrimonas</taxon>
    </lineage>
</organism>
<evidence type="ECO:0000256" key="3">
    <source>
        <dbReference type="ARBA" id="ARBA00022692"/>
    </source>
</evidence>
<dbReference type="STRING" id="299255.SAMN02745129_0345"/>
<comment type="subcellular location">
    <subcellularLocation>
        <location evidence="1">Cell membrane</location>
        <topology evidence="1">Multi-pass membrane protein</topology>
    </subcellularLocation>
</comment>
<keyword evidence="4 6" id="KW-1133">Transmembrane helix</keyword>
<evidence type="ECO:0000256" key="5">
    <source>
        <dbReference type="ARBA" id="ARBA00023136"/>
    </source>
</evidence>
<keyword evidence="5 6" id="KW-0472">Membrane</keyword>
<dbReference type="EMBL" id="FQXG01000012">
    <property type="protein sequence ID" value="SHI23762.1"/>
    <property type="molecule type" value="Genomic_DNA"/>
</dbReference>
<feature type="transmembrane region" description="Helical" evidence="6">
    <location>
        <begin position="51"/>
        <end position="72"/>
    </location>
</feature>
<accession>A0A1M5ZHR7</accession>
<dbReference type="GO" id="GO:0005886">
    <property type="term" value="C:plasma membrane"/>
    <property type="evidence" value="ECO:0007669"/>
    <property type="project" value="UniProtKB-SubCell"/>
</dbReference>
<evidence type="ECO:0000256" key="4">
    <source>
        <dbReference type="ARBA" id="ARBA00022989"/>
    </source>
</evidence>
<evidence type="ECO:0000313" key="8">
    <source>
        <dbReference type="Proteomes" id="UP000184268"/>
    </source>
</evidence>
<keyword evidence="8" id="KW-1185">Reference proteome</keyword>
<evidence type="ECO:0000313" key="7">
    <source>
        <dbReference type="EMBL" id="SHI23762.1"/>
    </source>
</evidence>
<protein>
    <submittedName>
        <fullName evidence="7">ATP synthase protein I</fullName>
    </submittedName>
</protein>
<keyword evidence="2" id="KW-1003">Cell membrane</keyword>
<reference evidence="7 8" key="1">
    <citation type="submission" date="2016-11" db="EMBL/GenBank/DDBJ databases">
        <authorList>
            <person name="Jaros S."/>
            <person name="Januszkiewicz K."/>
            <person name="Wedrychowicz H."/>
        </authorList>
    </citation>
    <scope>NUCLEOTIDE SEQUENCE [LARGE SCALE GENOMIC DNA]</scope>
    <source>
        <strain evidence="7 8">DSM 16917</strain>
    </source>
</reference>
<sequence>MPKTDAELEVLISKLARQRRNAAYRLVLLQLAITLLMSGLGYVIWEKEIAMLVAKGGAIAVLPGFIFAFLAFSQVGGKAAKEVLGAFFFGESIKLMLTMVLFTYVFAVTELSSPAALFFGYVTALMAHWAAPLFFSTKTMR</sequence>
<proteinExistence type="predicted"/>
<feature type="transmembrane region" description="Helical" evidence="6">
    <location>
        <begin position="84"/>
        <end position="109"/>
    </location>
</feature>
<feature type="transmembrane region" description="Helical" evidence="6">
    <location>
        <begin position="115"/>
        <end position="135"/>
    </location>
</feature>
<dbReference type="InterPro" id="IPR005598">
    <property type="entry name" value="ATP_synth_I"/>
</dbReference>
<evidence type="ECO:0000256" key="1">
    <source>
        <dbReference type="ARBA" id="ARBA00004651"/>
    </source>
</evidence>
<evidence type="ECO:0000256" key="2">
    <source>
        <dbReference type="ARBA" id="ARBA00022475"/>
    </source>
</evidence>
<dbReference type="AlphaFoldDB" id="A0A1M5ZHR7"/>
<dbReference type="Proteomes" id="UP000184268">
    <property type="component" value="Unassembled WGS sequence"/>
</dbReference>
<gene>
    <name evidence="7" type="ORF">SAMN02745129_0345</name>
</gene>
<evidence type="ECO:0000256" key="6">
    <source>
        <dbReference type="SAM" id="Phobius"/>
    </source>
</evidence>
<keyword evidence="3 6" id="KW-0812">Transmembrane</keyword>